<keyword evidence="4" id="KW-1185">Reference proteome</keyword>
<name>A0A1I6ZEK6_9ACTN</name>
<dbReference type="Proteomes" id="UP000199546">
    <property type="component" value="Unassembled WGS sequence"/>
</dbReference>
<evidence type="ECO:0000313" key="3">
    <source>
        <dbReference type="EMBL" id="SFT61065.1"/>
    </source>
</evidence>
<evidence type="ECO:0000256" key="1">
    <source>
        <dbReference type="SAM" id="MobiDB-lite"/>
    </source>
</evidence>
<feature type="region of interest" description="Disordered" evidence="1">
    <location>
        <begin position="1"/>
        <end position="29"/>
    </location>
</feature>
<sequence length="76" mass="7028">MAATEGPGSTPSSVAATDPVAANARPDGGGGPTGAVVVVALVSAISGLLNGYETGIISGALLQISDEFGIGTAGSG</sequence>
<gene>
    <name evidence="3" type="ORF">SAMN05660657_01856</name>
</gene>
<evidence type="ECO:0000259" key="2">
    <source>
        <dbReference type="PROSITE" id="PS50850"/>
    </source>
</evidence>
<evidence type="ECO:0000313" key="4">
    <source>
        <dbReference type="Proteomes" id="UP000199546"/>
    </source>
</evidence>
<dbReference type="GO" id="GO:0022857">
    <property type="term" value="F:transmembrane transporter activity"/>
    <property type="evidence" value="ECO:0007669"/>
    <property type="project" value="InterPro"/>
</dbReference>
<accession>A0A1I6ZEK6</accession>
<reference evidence="4" key="1">
    <citation type="submission" date="2016-10" db="EMBL/GenBank/DDBJ databases">
        <authorList>
            <person name="Varghese N."/>
            <person name="Submissions S."/>
        </authorList>
    </citation>
    <scope>NUCLEOTIDE SEQUENCE [LARGE SCALE GENOMIC DNA]</scope>
    <source>
        <strain evidence="4">DSM 46136</strain>
    </source>
</reference>
<organism evidence="3 4">
    <name type="scientific">Geodermatophilus amargosae</name>
    <dbReference type="NCBI Taxonomy" id="1296565"/>
    <lineage>
        <taxon>Bacteria</taxon>
        <taxon>Bacillati</taxon>
        <taxon>Actinomycetota</taxon>
        <taxon>Actinomycetes</taxon>
        <taxon>Geodermatophilales</taxon>
        <taxon>Geodermatophilaceae</taxon>
        <taxon>Geodermatophilus</taxon>
    </lineage>
</organism>
<dbReference type="EMBL" id="FPBA01000005">
    <property type="protein sequence ID" value="SFT61065.1"/>
    <property type="molecule type" value="Genomic_DNA"/>
</dbReference>
<feature type="domain" description="Major facilitator superfamily (MFS) profile" evidence="2">
    <location>
        <begin position="39"/>
        <end position="76"/>
    </location>
</feature>
<dbReference type="AlphaFoldDB" id="A0A1I6ZEK6"/>
<protein>
    <recommendedName>
        <fullName evidence="2">Major facilitator superfamily (MFS) profile domain-containing protein</fullName>
    </recommendedName>
</protein>
<proteinExistence type="predicted"/>
<dbReference type="InterPro" id="IPR020846">
    <property type="entry name" value="MFS_dom"/>
</dbReference>
<dbReference type="PROSITE" id="PS50850">
    <property type="entry name" value="MFS"/>
    <property type="match status" value="1"/>
</dbReference>
<dbReference type="STRING" id="1296565.SAMN05660657_01856"/>
<dbReference type="RefSeq" id="WP_217644627.1">
    <property type="nucleotide sequence ID" value="NZ_FPBA01000005.1"/>
</dbReference>